<dbReference type="Pfam" id="PF10604">
    <property type="entry name" value="Polyketide_cyc2"/>
    <property type="match status" value="1"/>
</dbReference>
<dbReference type="RefSeq" id="WP_190422011.1">
    <property type="nucleotide sequence ID" value="NZ_JAAOCA010000018.1"/>
</dbReference>
<dbReference type="SUPFAM" id="SSF55961">
    <property type="entry name" value="Bet v1-like"/>
    <property type="match status" value="1"/>
</dbReference>
<evidence type="ECO:0000313" key="2">
    <source>
        <dbReference type="Proteomes" id="UP000805841"/>
    </source>
</evidence>
<dbReference type="Proteomes" id="UP000805841">
    <property type="component" value="Unassembled WGS sequence"/>
</dbReference>
<dbReference type="EMBL" id="JAAOCA010000018">
    <property type="protein sequence ID" value="MBD1600036.1"/>
    <property type="molecule type" value="Genomic_DNA"/>
</dbReference>
<proteinExistence type="predicted"/>
<reference evidence="1 2" key="1">
    <citation type="journal article" date="2020" name="Insects">
        <title>Bacteria Belonging to Pseudomonas typographi sp. nov. from the Bark Beetle Ips typographus Have Genomic Potential to Aid in the Host Ecology.</title>
        <authorList>
            <person name="Peral-Aranega E."/>
            <person name="Saati-Santamaria Z."/>
            <person name="Kolarik M."/>
            <person name="Rivas R."/>
            <person name="Garcia-Fraile P."/>
        </authorList>
    </citation>
    <scope>NUCLEOTIDE SEQUENCE [LARGE SCALE GENOMIC DNA]</scope>
    <source>
        <strain evidence="1 2">CA3A</strain>
    </source>
</reference>
<name>A0ABR7Z424_9PSED</name>
<dbReference type="InterPro" id="IPR019587">
    <property type="entry name" value="Polyketide_cyclase/dehydratase"/>
</dbReference>
<accession>A0ABR7Z424</accession>
<evidence type="ECO:0008006" key="3">
    <source>
        <dbReference type="Google" id="ProtNLM"/>
    </source>
</evidence>
<dbReference type="InterPro" id="IPR023393">
    <property type="entry name" value="START-like_dom_sf"/>
</dbReference>
<gene>
    <name evidence="1" type="ORF">HAQ05_15175</name>
</gene>
<keyword evidence="2" id="KW-1185">Reference proteome</keyword>
<organism evidence="1 2">
    <name type="scientific">Pseudomonas typographi</name>
    <dbReference type="NCBI Taxonomy" id="2715964"/>
    <lineage>
        <taxon>Bacteria</taxon>
        <taxon>Pseudomonadati</taxon>
        <taxon>Pseudomonadota</taxon>
        <taxon>Gammaproteobacteria</taxon>
        <taxon>Pseudomonadales</taxon>
        <taxon>Pseudomonadaceae</taxon>
        <taxon>Pseudomonas</taxon>
    </lineage>
</organism>
<sequence length="250" mass="26647">MTDRLRSANAAANTAPGALDAPERALCLAGSSVLIANGLRQGGAGGLLQVAAGAWAGWRGYRGHCPAKARLCAQSSPVDSALASAVAVRSITVNKPLDEVLAFCNHPANIGALLPWVDTIEETAPGVYRWAVRGPGERTLHWVLEQHPVPEGDGLHWRTPADSRWPVEVQASLRLPRHGEGTRLRVLLSAAPFPSRAGQVFAGKLSRFADGALRELLQRVKQQVETGEAEVLDKDANDFIFVHPASPEGD</sequence>
<protein>
    <recommendedName>
        <fullName evidence="3">Cyclase/dehydrase</fullName>
    </recommendedName>
</protein>
<evidence type="ECO:0000313" key="1">
    <source>
        <dbReference type="EMBL" id="MBD1600036.1"/>
    </source>
</evidence>
<dbReference type="Gene3D" id="3.30.530.20">
    <property type="match status" value="1"/>
</dbReference>
<comment type="caution">
    <text evidence="1">The sequence shown here is derived from an EMBL/GenBank/DDBJ whole genome shotgun (WGS) entry which is preliminary data.</text>
</comment>